<sequence length="243" mass="28163">MMIPAPADGCIDRYNNVLKQYFEKDNVGVDFYEAGIVMVSAKEDSWRSKTNAVHVFHAIYDMFLLRMSCLKGRYLIRLLVPAAHTKKLIVLQTINSHSHKPVIYLTDNIPFLSSGDVIIEVEEDRRHIDEIMLSVYSDLREFRVDESMVFELKATNGIHPSNRVMSAHGFGMKLRRHCKIYSLSCKAVLQYTVRMYVQIDPKVCPFCRFWRPNQYPCRILILSLVKMVQMLKTYGNHVPPPCT</sequence>
<keyword evidence="2" id="KW-1185">Reference proteome</keyword>
<accession>A0A484N6S0</accession>
<dbReference type="EMBL" id="OOIL02005938">
    <property type="protein sequence ID" value="VFQ96307.1"/>
    <property type="molecule type" value="Genomic_DNA"/>
</dbReference>
<evidence type="ECO:0000313" key="2">
    <source>
        <dbReference type="Proteomes" id="UP000595140"/>
    </source>
</evidence>
<proteinExistence type="predicted"/>
<dbReference type="AlphaFoldDB" id="A0A484N6S0"/>
<evidence type="ECO:0000313" key="1">
    <source>
        <dbReference type="EMBL" id="VFQ96307.1"/>
    </source>
</evidence>
<gene>
    <name evidence="1" type="ORF">CCAM_LOCUS38083</name>
</gene>
<name>A0A484N6S0_9ASTE</name>
<organism evidence="1 2">
    <name type="scientific">Cuscuta campestris</name>
    <dbReference type="NCBI Taxonomy" id="132261"/>
    <lineage>
        <taxon>Eukaryota</taxon>
        <taxon>Viridiplantae</taxon>
        <taxon>Streptophyta</taxon>
        <taxon>Embryophyta</taxon>
        <taxon>Tracheophyta</taxon>
        <taxon>Spermatophyta</taxon>
        <taxon>Magnoliopsida</taxon>
        <taxon>eudicotyledons</taxon>
        <taxon>Gunneridae</taxon>
        <taxon>Pentapetalae</taxon>
        <taxon>asterids</taxon>
        <taxon>lamiids</taxon>
        <taxon>Solanales</taxon>
        <taxon>Convolvulaceae</taxon>
        <taxon>Cuscuteae</taxon>
        <taxon>Cuscuta</taxon>
        <taxon>Cuscuta subgen. Grammica</taxon>
        <taxon>Cuscuta sect. Cleistogrammica</taxon>
    </lineage>
</organism>
<dbReference type="Proteomes" id="UP000595140">
    <property type="component" value="Unassembled WGS sequence"/>
</dbReference>
<reference evidence="1 2" key="1">
    <citation type="submission" date="2018-04" db="EMBL/GenBank/DDBJ databases">
        <authorList>
            <person name="Vogel A."/>
        </authorList>
    </citation>
    <scope>NUCLEOTIDE SEQUENCE [LARGE SCALE GENOMIC DNA]</scope>
</reference>
<protein>
    <submittedName>
        <fullName evidence="1">Uncharacterized protein</fullName>
    </submittedName>
</protein>